<protein>
    <submittedName>
        <fullName evidence="1">Uncharacterized protein</fullName>
    </submittedName>
</protein>
<dbReference type="Proteomes" id="UP000006324">
    <property type="component" value="Unassembled WGS sequence"/>
</dbReference>
<dbReference type="EMBL" id="AHNQ02000019">
    <property type="protein sequence ID" value="EKO25955.1"/>
    <property type="molecule type" value="Genomic_DNA"/>
</dbReference>
<gene>
    <name evidence="1" type="ORF">LEP1GSC104_1693</name>
</gene>
<evidence type="ECO:0000313" key="2">
    <source>
        <dbReference type="Proteomes" id="UP000006324"/>
    </source>
</evidence>
<dbReference type="AlphaFoldDB" id="A0A0F6HCC6"/>
<name>A0A0F6HCC6_LEPIR</name>
<evidence type="ECO:0000313" key="1">
    <source>
        <dbReference type="EMBL" id="EKO25955.1"/>
    </source>
</evidence>
<accession>A0A0F6HCC6</accession>
<dbReference type="AntiFam" id="ANF00056">
    <property type="entry name" value="Translation of DNA repeat"/>
</dbReference>
<sequence length="53" mass="6320">MTLELLESSQIAKYNLICRNYYILLKISKEESPKILWVLGKFLMKNGRKLIFQ</sequence>
<organism evidence="1 2">
    <name type="scientific">Leptospira interrogans str. UI 12621</name>
    <dbReference type="NCBI Taxonomy" id="1049937"/>
    <lineage>
        <taxon>Bacteria</taxon>
        <taxon>Pseudomonadati</taxon>
        <taxon>Spirochaetota</taxon>
        <taxon>Spirochaetia</taxon>
        <taxon>Leptospirales</taxon>
        <taxon>Leptospiraceae</taxon>
        <taxon>Leptospira</taxon>
    </lineage>
</organism>
<reference evidence="1 2" key="1">
    <citation type="submission" date="2012-09" db="EMBL/GenBank/DDBJ databases">
        <authorList>
            <person name="Harkins D.M."/>
            <person name="Durkin A.S."/>
            <person name="Brinkac L.M."/>
            <person name="Selengut J.D."/>
            <person name="Sanka R."/>
            <person name="DePew J."/>
            <person name="Purushe J."/>
            <person name="Chanthongthip A."/>
            <person name="Lattana O."/>
            <person name="Phetsouvanh R."/>
            <person name="Newton P.N."/>
            <person name="Vinetz J.M."/>
            <person name="Sutton G.G."/>
            <person name="Nelson W.C."/>
            <person name="Fouts D.E."/>
        </authorList>
    </citation>
    <scope>NUCLEOTIDE SEQUENCE [LARGE SCALE GENOMIC DNA]</scope>
    <source>
        <strain evidence="1 2">UI 12621</strain>
    </source>
</reference>
<proteinExistence type="predicted"/>
<comment type="caution">
    <text evidence="1">The sequence shown here is derived from an EMBL/GenBank/DDBJ whole genome shotgun (WGS) entry which is preliminary data.</text>
</comment>